<accession>A0A8J5XUT5</accession>
<dbReference type="PROSITE" id="PS51746">
    <property type="entry name" value="PPM_2"/>
    <property type="match status" value="1"/>
</dbReference>
<dbReference type="SMART" id="SM00332">
    <property type="entry name" value="PP2Cc"/>
    <property type="match status" value="1"/>
</dbReference>
<dbReference type="Gene3D" id="3.60.40.10">
    <property type="entry name" value="PPM-type phosphatase domain"/>
    <property type="match status" value="1"/>
</dbReference>
<dbReference type="CDD" id="cd00143">
    <property type="entry name" value="PP2Cc"/>
    <property type="match status" value="1"/>
</dbReference>
<dbReference type="InterPro" id="IPR001932">
    <property type="entry name" value="PPM-type_phosphatase-like_dom"/>
</dbReference>
<dbReference type="GO" id="GO:0004722">
    <property type="term" value="F:protein serine/threonine phosphatase activity"/>
    <property type="evidence" value="ECO:0007669"/>
    <property type="project" value="InterPro"/>
</dbReference>
<evidence type="ECO:0000313" key="8">
    <source>
        <dbReference type="Proteomes" id="UP000751190"/>
    </source>
</evidence>
<dbReference type="InterPro" id="IPR036457">
    <property type="entry name" value="PPM-type-like_dom_sf"/>
</dbReference>
<keyword evidence="8" id="KW-1185">Reference proteome</keyword>
<evidence type="ECO:0000256" key="3">
    <source>
        <dbReference type="ARBA" id="ARBA00022912"/>
    </source>
</evidence>
<dbReference type="GO" id="GO:0046872">
    <property type="term" value="F:metal ion binding"/>
    <property type="evidence" value="ECO:0007669"/>
    <property type="project" value="UniProtKB-KW"/>
</dbReference>
<evidence type="ECO:0000256" key="5">
    <source>
        <dbReference type="SAM" id="MobiDB-lite"/>
    </source>
</evidence>
<evidence type="ECO:0000256" key="1">
    <source>
        <dbReference type="ARBA" id="ARBA00022723"/>
    </source>
</evidence>
<dbReference type="SUPFAM" id="SSF81606">
    <property type="entry name" value="PP2C-like"/>
    <property type="match status" value="1"/>
</dbReference>
<evidence type="ECO:0000313" key="7">
    <source>
        <dbReference type="EMBL" id="KAG8468797.1"/>
    </source>
</evidence>
<dbReference type="OMA" id="ERTTAFF"/>
<comment type="caution">
    <text evidence="7">The sequence shown here is derived from an EMBL/GenBank/DDBJ whole genome shotgun (WGS) entry which is preliminary data.</text>
</comment>
<organism evidence="7 8">
    <name type="scientific">Diacronema lutheri</name>
    <name type="common">Unicellular marine alga</name>
    <name type="synonym">Monochrysis lutheri</name>
    <dbReference type="NCBI Taxonomy" id="2081491"/>
    <lineage>
        <taxon>Eukaryota</taxon>
        <taxon>Haptista</taxon>
        <taxon>Haptophyta</taxon>
        <taxon>Pavlovophyceae</taxon>
        <taxon>Pavlovales</taxon>
        <taxon>Pavlovaceae</taxon>
        <taxon>Diacronema</taxon>
    </lineage>
</organism>
<dbReference type="PROSITE" id="PS01032">
    <property type="entry name" value="PPM_1"/>
    <property type="match status" value="1"/>
</dbReference>
<dbReference type="PANTHER" id="PTHR13832:SF827">
    <property type="entry name" value="PROTEIN PHOSPHATASE 1L"/>
    <property type="match status" value="1"/>
</dbReference>
<name>A0A8J5XUT5_DIALT</name>
<dbReference type="InterPro" id="IPR015655">
    <property type="entry name" value="PP2C"/>
</dbReference>
<feature type="domain" description="PPM-type phosphatase" evidence="6">
    <location>
        <begin position="86"/>
        <end position="378"/>
    </location>
</feature>
<dbReference type="AlphaFoldDB" id="A0A8J5XUT5"/>
<proteinExistence type="inferred from homology"/>
<dbReference type="Pfam" id="PF00481">
    <property type="entry name" value="PP2C"/>
    <property type="match status" value="1"/>
</dbReference>
<protein>
    <recommendedName>
        <fullName evidence="6">PPM-type phosphatase domain-containing protein</fullName>
    </recommendedName>
</protein>
<sequence>MADALDQMMAGFRPKPPTAGGFGAAHHAPAPPPPRAHPPPGPTRAPPPPSPWSARADEQRTPAPAPALALAPAPARAPAPLVWPVAHAACAEQNARHRSYMEDETVAVVDLLGGDAGGGGVGGSGGTPAYALYAVYDGHGGRTAVDYVCAQLHRAIAAEVRASRGLGLGECLQRAFMRADAALKPAGAYSAGTTAAVVLLARDPGGSVRLHLANCGDSHVLLVPRRAAGAAGAAGAAERLSEEHSGKAEREVARIEAAGGTVAYGRVGGMLAVTRALGDHALKSDPHGKGLTAEPFLAERQLRADEHLALVLGSDGVWESLNDAAIGQIARQVLEERPPAGMAGARAQAAAAEVAQRLVRTAVQRGSRDNVSAVCLVLEPAA</sequence>
<dbReference type="EMBL" id="JAGTXO010000003">
    <property type="protein sequence ID" value="KAG8468797.1"/>
    <property type="molecule type" value="Genomic_DNA"/>
</dbReference>
<dbReference type="OrthoDB" id="10264738at2759"/>
<keyword evidence="2 4" id="KW-0378">Hydrolase</keyword>
<evidence type="ECO:0000259" key="6">
    <source>
        <dbReference type="PROSITE" id="PS51746"/>
    </source>
</evidence>
<keyword evidence="3 4" id="KW-0904">Protein phosphatase</keyword>
<gene>
    <name evidence="7" type="ORF">KFE25_007315</name>
</gene>
<feature type="compositionally biased region" description="Pro residues" evidence="5">
    <location>
        <begin position="29"/>
        <end position="51"/>
    </location>
</feature>
<feature type="region of interest" description="Disordered" evidence="5">
    <location>
        <begin position="1"/>
        <end position="64"/>
    </location>
</feature>
<dbReference type="Proteomes" id="UP000751190">
    <property type="component" value="Unassembled WGS sequence"/>
</dbReference>
<comment type="similarity">
    <text evidence="4">Belongs to the PP2C family.</text>
</comment>
<dbReference type="PANTHER" id="PTHR13832">
    <property type="entry name" value="PROTEIN PHOSPHATASE 2C"/>
    <property type="match status" value="1"/>
</dbReference>
<evidence type="ECO:0000256" key="4">
    <source>
        <dbReference type="RuleBase" id="RU003465"/>
    </source>
</evidence>
<keyword evidence="1" id="KW-0479">Metal-binding</keyword>
<dbReference type="InterPro" id="IPR000222">
    <property type="entry name" value="PP2C_BS"/>
</dbReference>
<evidence type="ECO:0000256" key="2">
    <source>
        <dbReference type="ARBA" id="ARBA00022801"/>
    </source>
</evidence>
<reference evidence="7" key="1">
    <citation type="submission" date="2021-05" db="EMBL/GenBank/DDBJ databases">
        <title>The genome of the haptophyte Pavlova lutheri (Diacronema luteri, Pavlovales) - a model for lipid biosynthesis in eukaryotic algae.</title>
        <authorList>
            <person name="Hulatt C.J."/>
            <person name="Posewitz M.C."/>
        </authorList>
    </citation>
    <scope>NUCLEOTIDE SEQUENCE</scope>
    <source>
        <strain evidence="7">NIVA-4/92</strain>
    </source>
</reference>